<sequence>MGLIKTNVRILFILAALVFYAVTSHGQNLEPKRSFVLLIYMNGSDLESKHELASEDINEIIRSYKNTEDNFATVILHGGTKKWHFSKQISGDSLTYSKVTKEGFEKVKVTANKSIGDPSTLVDFISFSKENFPAERYGLIFWNHGRGSVHGFGYDELFPEDISLSLHEMGEAFADLKRSQNDLDLDFIGFDACLMATIETATVFAPYADYMIASQELEPGNGWNYEYIINALSAQPNLKTVDLLEGIAKSYIDAYSSQPYLQATLSVIALDKVAALNASVGNLISKISANLNSTYPAKEAFKQKSNYRARSKSFGLPSFSFAAEDMIDISSFFKIAAKSTDTLFGDFEKKLKDAVVCNVYSKNLDKDAISGLSVYFPYYNRKTASQLKDYLLTPFNIEFEKFIENYVAELIGGDADSVFVKDSGRKLNAAMLVNTNKIYLNIRRLTGDSTLVSYGLDAYDTNVDDRGYITLYGGNKKWDARWISINDINVCAFMGLSNQSGISYNVPVLLNGEQAELVIKYFNVEGKNLAKVTGYREISAEGITDKIKSLQAYDEITFLGQNSIDGSVSITLGKLLIADPLALDVKLSTMPKGNYQVGFCMVDFYGNKHYTKFEDYIIN</sequence>
<organism evidence="1 2">
    <name type="scientific">Pedobacter suwonensis</name>
    <dbReference type="NCBI Taxonomy" id="332999"/>
    <lineage>
        <taxon>Bacteria</taxon>
        <taxon>Pseudomonadati</taxon>
        <taxon>Bacteroidota</taxon>
        <taxon>Sphingobacteriia</taxon>
        <taxon>Sphingobacteriales</taxon>
        <taxon>Sphingobacteriaceae</taxon>
        <taxon>Pedobacter</taxon>
    </lineage>
</organism>
<name>A0A1I0TV83_9SPHI</name>
<gene>
    <name evidence="1" type="ORF">SAMN04488511_11514</name>
</gene>
<dbReference type="Gene3D" id="3.40.50.11970">
    <property type="match status" value="1"/>
</dbReference>
<proteinExistence type="predicted"/>
<dbReference type="STRING" id="332999.SAMN04488511_11514"/>
<dbReference type="Pfam" id="PF03415">
    <property type="entry name" value="Peptidase_C11"/>
    <property type="match status" value="1"/>
</dbReference>
<dbReference type="EMBL" id="FOJM01000015">
    <property type="protein sequence ID" value="SFA55662.1"/>
    <property type="molecule type" value="Genomic_DNA"/>
</dbReference>
<dbReference type="RefSeq" id="WP_090985965.1">
    <property type="nucleotide sequence ID" value="NZ_FOJM01000015.1"/>
</dbReference>
<dbReference type="InterPro" id="IPR005077">
    <property type="entry name" value="Peptidase_C11"/>
</dbReference>
<dbReference type="PANTHER" id="PTHR37835">
    <property type="entry name" value="ALPHA-CLOSTRIPAIN"/>
    <property type="match status" value="1"/>
</dbReference>
<dbReference type="PANTHER" id="PTHR37835:SF1">
    <property type="entry name" value="ALPHA-CLOSTRIPAIN"/>
    <property type="match status" value="1"/>
</dbReference>
<dbReference type="OrthoDB" id="5507507at2"/>
<reference evidence="2" key="1">
    <citation type="submission" date="2016-10" db="EMBL/GenBank/DDBJ databases">
        <authorList>
            <person name="Varghese N."/>
            <person name="Submissions S."/>
        </authorList>
    </citation>
    <scope>NUCLEOTIDE SEQUENCE [LARGE SCALE GENOMIC DNA]</scope>
    <source>
        <strain evidence="2">DSM 18130</strain>
    </source>
</reference>
<keyword evidence="2" id="KW-1185">Reference proteome</keyword>
<evidence type="ECO:0000313" key="2">
    <source>
        <dbReference type="Proteomes" id="UP000198836"/>
    </source>
</evidence>
<dbReference type="Proteomes" id="UP000198836">
    <property type="component" value="Unassembled WGS sequence"/>
</dbReference>
<evidence type="ECO:0008006" key="3">
    <source>
        <dbReference type="Google" id="ProtNLM"/>
    </source>
</evidence>
<accession>A0A1I0TV83</accession>
<evidence type="ECO:0000313" key="1">
    <source>
        <dbReference type="EMBL" id="SFA55662.1"/>
    </source>
</evidence>
<dbReference type="AlphaFoldDB" id="A0A1I0TV83"/>
<protein>
    <recommendedName>
        <fullName evidence="3">Clostripain</fullName>
    </recommendedName>
</protein>